<gene>
    <name evidence="4" type="ORF">QF118_03865</name>
</gene>
<dbReference type="Gene3D" id="3.40.30.10">
    <property type="entry name" value="Glutaredoxin"/>
    <property type="match status" value="1"/>
</dbReference>
<dbReference type="RefSeq" id="WP_282301334.1">
    <property type="nucleotide sequence ID" value="NZ_CP124616.1"/>
</dbReference>
<dbReference type="Pfam" id="PF00578">
    <property type="entry name" value="AhpC-TSA"/>
    <property type="match status" value="1"/>
</dbReference>
<dbReference type="SUPFAM" id="SSF52833">
    <property type="entry name" value="Thioredoxin-like"/>
    <property type="match status" value="1"/>
</dbReference>
<feature type="chain" id="PRO_5045426787" evidence="2">
    <location>
        <begin position="23"/>
        <end position="186"/>
    </location>
</feature>
<evidence type="ECO:0000259" key="3">
    <source>
        <dbReference type="PROSITE" id="PS51352"/>
    </source>
</evidence>
<dbReference type="PANTHER" id="PTHR42852:SF18">
    <property type="entry name" value="CHROMOSOME UNDETERMINED SCAFFOLD_47, WHOLE GENOME SHOTGUN SEQUENCE"/>
    <property type="match status" value="1"/>
</dbReference>
<dbReference type="PROSITE" id="PS51352">
    <property type="entry name" value="THIOREDOXIN_2"/>
    <property type="match status" value="1"/>
</dbReference>
<dbReference type="PANTHER" id="PTHR42852">
    <property type="entry name" value="THIOL:DISULFIDE INTERCHANGE PROTEIN DSBE"/>
    <property type="match status" value="1"/>
</dbReference>
<dbReference type="InterPro" id="IPR013766">
    <property type="entry name" value="Thioredoxin_domain"/>
</dbReference>
<name>A0ABY8QL57_9RHOB</name>
<organism evidence="4 5">
    <name type="scientific">Tropicibacter oceani</name>
    <dbReference type="NCBI Taxonomy" id="3058420"/>
    <lineage>
        <taxon>Bacteria</taxon>
        <taxon>Pseudomonadati</taxon>
        <taxon>Pseudomonadota</taxon>
        <taxon>Alphaproteobacteria</taxon>
        <taxon>Rhodobacterales</taxon>
        <taxon>Roseobacteraceae</taxon>
        <taxon>Tropicibacter</taxon>
    </lineage>
</organism>
<evidence type="ECO:0000256" key="1">
    <source>
        <dbReference type="ARBA" id="ARBA00023284"/>
    </source>
</evidence>
<keyword evidence="1" id="KW-0676">Redox-active center</keyword>
<dbReference type="InterPro" id="IPR036249">
    <property type="entry name" value="Thioredoxin-like_sf"/>
</dbReference>
<sequence length="186" mass="20047">MRNLGLALLYTATLALANPALADTAAAQAAVAGDMKKLTFHAEPKAAGTADFMTFEGEPLTLSQWQGKWVLVNFWATWCAPCRKEMPMLAALQTDLGGERFEVLTIATSRNPPPKMKQFFEEIGVDNLPLHRDPKSALAREMGVLGLPVTLILNPDGQEVARLTGDADWASKDARAVLTALIGADD</sequence>
<evidence type="ECO:0000256" key="2">
    <source>
        <dbReference type="SAM" id="SignalP"/>
    </source>
</evidence>
<dbReference type="InterPro" id="IPR017937">
    <property type="entry name" value="Thioredoxin_CS"/>
</dbReference>
<protein>
    <submittedName>
        <fullName evidence="4">TlpA disulfide reductase family protein</fullName>
    </submittedName>
</protein>
<keyword evidence="2" id="KW-0732">Signal</keyword>
<dbReference type="CDD" id="cd02966">
    <property type="entry name" value="TlpA_like_family"/>
    <property type="match status" value="1"/>
</dbReference>
<reference evidence="4 5" key="1">
    <citation type="submission" date="2023-05" db="EMBL/GenBank/DDBJ databases">
        <title>YMD87, complete Genome.</title>
        <authorList>
            <person name="Zhang J."/>
            <person name="Xu X."/>
        </authorList>
    </citation>
    <scope>NUCLEOTIDE SEQUENCE [LARGE SCALE GENOMIC DNA]</scope>
    <source>
        <strain evidence="4 5">YMD87</strain>
    </source>
</reference>
<feature type="signal peptide" evidence="2">
    <location>
        <begin position="1"/>
        <end position="22"/>
    </location>
</feature>
<dbReference type="PROSITE" id="PS00194">
    <property type="entry name" value="THIOREDOXIN_1"/>
    <property type="match status" value="1"/>
</dbReference>
<evidence type="ECO:0000313" key="5">
    <source>
        <dbReference type="Proteomes" id="UP001241605"/>
    </source>
</evidence>
<feature type="domain" description="Thioredoxin" evidence="3">
    <location>
        <begin position="41"/>
        <end position="183"/>
    </location>
</feature>
<dbReference type="InterPro" id="IPR050553">
    <property type="entry name" value="Thioredoxin_ResA/DsbE_sf"/>
</dbReference>
<dbReference type="Proteomes" id="UP001241605">
    <property type="component" value="Chromosome"/>
</dbReference>
<dbReference type="InterPro" id="IPR000866">
    <property type="entry name" value="AhpC/TSA"/>
</dbReference>
<proteinExistence type="predicted"/>
<keyword evidence="5" id="KW-1185">Reference proteome</keyword>
<accession>A0ABY8QL57</accession>
<evidence type="ECO:0000313" key="4">
    <source>
        <dbReference type="EMBL" id="WGW04698.1"/>
    </source>
</evidence>
<dbReference type="EMBL" id="CP124616">
    <property type="protein sequence ID" value="WGW04698.1"/>
    <property type="molecule type" value="Genomic_DNA"/>
</dbReference>